<keyword evidence="1" id="KW-0812">Transmembrane</keyword>
<dbReference type="InterPro" id="IPR036927">
    <property type="entry name" value="Cyt_c_oxase-like_su1_sf"/>
</dbReference>
<protein>
    <submittedName>
        <fullName evidence="2">Heme/copper-type cytochrome/quinol oxidase subunit 1</fullName>
    </submittedName>
</protein>
<name>A0ABR6DPD9_9FLAO</name>
<gene>
    <name evidence="2" type="ORF">GGR22_001686</name>
</gene>
<feature type="transmembrane region" description="Helical" evidence="1">
    <location>
        <begin position="42"/>
        <end position="69"/>
    </location>
</feature>
<sequence>MNLKDIKVYHYFWITSILILIIGIFKNSSIENSTFDFNIHDTYFVISSLDLALLLSFLYFLNGFGYWFVQKKLKRSLIKSLTLIHSIILIGGFVTYWIVYAYSELNTNKSFPLFDDYEIINKTLVIIFLLIVLIGIPVYITNLLIGIIRKKNLPLTS</sequence>
<proteinExistence type="predicted"/>
<dbReference type="SUPFAM" id="SSF81442">
    <property type="entry name" value="Cytochrome c oxidase subunit I-like"/>
    <property type="match status" value="1"/>
</dbReference>
<evidence type="ECO:0000313" key="3">
    <source>
        <dbReference type="Proteomes" id="UP000555003"/>
    </source>
</evidence>
<reference evidence="2 3" key="1">
    <citation type="submission" date="2020-08" db="EMBL/GenBank/DDBJ databases">
        <title>Genomic Encyclopedia of Type Strains, Phase IV (KMG-IV): sequencing the most valuable type-strain genomes for metagenomic binning, comparative biology and taxonomic classification.</title>
        <authorList>
            <person name="Goeker M."/>
        </authorList>
    </citation>
    <scope>NUCLEOTIDE SEQUENCE [LARGE SCALE GENOMIC DNA]</scope>
    <source>
        <strain evidence="2 3">DSM 100397</strain>
    </source>
</reference>
<organism evidence="2 3">
    <name type="scientific">Flavobacterium gossypii</name>
    <dbReference type="NCBI Taxonomy" id="1646119"/>
    <lineage>
        <taxon>Bacteria</taxon>
        <taxon>Pseudomonadati</taxon>
        <taxon>Bacteroidota</taxon>
        <taxon>Flavobacteriia</taxon>
        <taxon>Flavobacteriales</taxon>
        <taxon>Flavobacteriaceae</taxon>
        <taxon>Flavobacterium</taxon>
    </lineage>
</organism>
<dbReference type="RefSeq" id="WP_182493278.1">
    <property type="nucleotide sequence ID" value="NZ_JACJIS010000001.1"/>
</dbReference>
<keyword evidence="3" id="KW-1185">Reference proteome</keyword>
<feature type="transmembrane region" description="Helical" evidence="1">
    <location>
        <begin position="123"/>
        <end position="148"/>
    </location>
</feature>
<keyword evidence="1" id="KW-1133">Transmembrane helix</keyword>
<feature type="transmembrane region" description="Helical" evidence="1">
    <location>
        <begin position="12"/>
        <end position="30"/>
    </location>
</feature>
<comment type="caution">
    <text evidence="2">The sequence shown here is derived from an EMBL/GenBank/DDBJ whole genome shotgun (WGS) entry which is preliminary data.</text>
</comment>
<evidence type="ECO:0000313" key="2">
    <source>
        <dbReference type="EMBL" id="MBA9073560.1"/>
    </source>
</evidence>
<accession>A0ABR6DPD9</accession>
<keyword evidence="1" id="KW-0472">Membrane</keyword>
<feature type="transmembrane region" description="Helical" evidence="1">
    <location>
        <begin position="81"/>
        <end position="103"/>
    </location>
</feature>
<dbReference type="EMBL" id="JACJIS010000001">
    <property type="protein sequence ID" value="MBA9073560.1"/>
    <property type="molecule type" value="Genomic_DNA"/>
</dbReference>
<evidence type="ECO:0000256" key="1">
    <source>
        <dbReference type="SAM" id="Phobius"/>
    </source>
</evidence>
<dbReference type="Gene3D" id="1.20.210.10">
    <property type="entry name" value="Cytochrome c oxidase-like, subunit I domain"/>
    <property type="match status" value="1"/>
</dbReference>
<dbReference type="Proteomes" id="UP000555003">
    <property type="component" value="Unassembled WGS sequence"/>
</dbReference>